<keyword evidence="7" id="KW-0444">Lipid biosynthesis</keyword>
<dbReference type="InterPro" id="IPR000092">
    <property type="entry name" value="Polyprenyl_synt"/>
</dbReference>
<comment type="pathway">
    <text evidence="2">Isoprenoid biosynthesis; geranyl diphosphate biosynthesis; geranyl diphosphate from dimethylallyl diphosphate and isopentenyl diphosphate: step 1/1.</text>
</comment>
<accession>A0A0D0DLH2</accession>
<keyword evidence="10" id="KW-0460">Magnesium</keyword>
<evidence type="ECO:0000313" key="18">
    <source>
        <dbReference type="Proteomes" id="UP000054538"/>
    </source>
</evidence>
<proteinExistence type="inferred from homology"/>
<evidence type="ECO:0000256" key="13">
    <source>
        <dbReference type="ARBA" id="ARBA00032424"/>
    </source>
</evidence>
<dbReference type="EC" id="2.5.1.10" evidence="5"/>
<dbReference type="GO" id="GO:0004337">
    <property type="term" value="F:(2E,6E)-farnesyl diphosphate synthase activity"/>
    <property type="evidence" value="ECO:0007669"/>
    <property type="project" value="UniProtKB-EC"/>
</dbReference>
<dbReference type="AlphaFoldDB" id="A0A0D0DLH2"/>
<organism evidence="17 18">
    <name type="scientific">Paxillus rubicundulus Ve08.2h10</name>
    <dbReference type="NCBI Taxonomy" id="930991"/>
    <lineage>
        <taxon>Eukaryota</taxon>
        <taxon>Fungi</taxon>
        <taxon>Dikarya</taxon>
        <taxon>Basidiomycota</taxon>
        <taxon>Agaricomycotina</taxon>
        <taxon>Agaricomycetes</taxon>
        <taxon>Agaricomycetidae</taxon>
        <taxon>Boletales</taxon>
        <taxon>Paxilineae</taxon>
        <taxon>Paxillaceae</taxon>
        <taxon>Paxillus</taxon>
    </lineage>
</organism>
<keyword evidence="11" id="KW-0443">Lipid metabolism</keyword>
<dbReference type="InterPro" id="IPR008949">
    <property type="entry name" value="Isoprenoid_synthase_dom_sf"/>
</dbReference>
<evidence type="ECO:0000256" key="9">
    <source>
        <dbReference type="ARBA" id="ARBA00022723"/>
    </source>
</evidence>
<dbReference type="GO" id="GO:0045337">
    <property type="term" value="P:farnesyl diphosphate biosynthetic process"/>
    <property type="evidence" value="ECO:0007669"/>
    <property type="project" value="TreeGrafter"/>
</dbReference>
<gene>
    <name evidence="17" type="ORF">PAXRUDRAFT_26810</name>
</gene>
<dbReference type="GO" id="GO:0005737">
    <property type="term" value="C:cytoplasm"/>
    <property type="evidence" value="ECO:0007669"/>
    <property type="project" value="TreeGrafter"/>
</dbReference>
<dbReference type="HOGENOM" id="CLU_028376_1_0_1"/>
<dbReference type="OrthoDB" id="10257492at2759"/>
<dbReference type="FunCoup" id="A0A0D0DLH2">
    <property type="interactions" value="520"/>
</dbReference>
<dbReference type="PANTHER" id="PTHR11525">
    <property type="entry name" value="FARNESYL-PYROPHOSPHATE SYNTHETASE"/>
    <property type="match status" value="1"/>
</dbReference>
<dbReference type="FunFam" id="1.10.600.10:FF:000006">
    <property type="entry name" value="Farnesyl pyrophosphate synthase"/>
    <property type="match status" value="1"/>
</dbReference>
<evidence type="ECO:0000256" key="12">
    <source>
        <dbReference type="ARBA" id="ARBA00032380"/>
    </source>
</evidence>
<keyword evidence="18" id="KW-1185">Reference proteome</keyword>
<comment type="cofactor">
    <cofactor evidence="1">
        <name>Mg(2+)</name>
        <dbReference type="ChEBI" id="CHEBI:18420"/>
    </cofactor>
</comment>
<dbReference type="Gene3D" id="1.10.600.10">
    <property type="entry name" value="Farnesyl Diphosphate Synthase"/>
    <property type="match status" value="1"/>
</dbReference>
<evidence type="ECO:0000256" key="3">
    <source>
        <dbReference type="ARBA" id="ARBA00005035"/>
    </source>
</evidence>
<evidence type="ECO:0000256" key="5">
    <source>
        <dbReference type="ARBA" id="ARBA00012439"/>
    </source>
</evidence>
<evidence type="ECO:0000256" key="11">
    <source>
        <dbReference type="ARBA" id="ARBA00023098"/>
    </source>
</evidence>
<dbReference type="PROSITE" id="PS00444">
    <property type="entry name" value="POLYPRENYL_SYNTHASE_2"/>
    <property type="match status" value="1"/>
</dbReference>
<evidence type="ECO:0000256" key="4">
    <source>
        <dbReference type="ARBA" id="ARBA00006706"/>
    </source>
</evidence>
<evidence type="ECO:0000256" key="10">
    <source>
        <dbReference type="ARBA" id="ARBA00022842"/>
    </source>
</evidence>
<dbReference type="CDD" id="cd00685">
    <property type="entry name" value="Trans_IPPS_HT"/>
    <property type="match status" value="1"/>
</dbReference>
<evidence type="ECO:0000256" key="8">
    <source>
        <dbReference type="ARBA" id="ARBA00022679"/>
    </source>
</evidence>
<evidence type="ECO:0000256" key="6">
    <source>
        <dbReference type="ARBA" id="ARBA00012833"/>
    </source>
</evidence>
<dbReference type="GO" id="GO:0046872">
    <property type="term" value="F:metal ion binding"/>
    <property type="evidence" value="ECO:0007669"/>
    <property type="project" value="UniProtKB-KW"/>
</dbReference>
<dbReference type="GO" id="GO:0004161">
    <property type="term" value="F:dimethylallyltranstransferase activity"/>
    <property type="evidence" value="ECO:0007669"/>
    <property type="project" value="UniProtKB-EC"/>
</dbReference>
<dbReference type="Proteomes" id="UP000054538">
    <property type="component" value="Unassembled WGS sequence"/>
</dbReference>
<evidence type="ECO:0000256" key="14">
    <source>
        <dbReference type="ARBA" id="ARBA00032448"/>
    </source>
</evidence>
<reference evidence="18" key="2">
    <citation type="submission" date="2015-01" db="EMBL/GenBank/DDBJ databases">
        <title>Evolutionary Origins and Diversification of the Mycorrhizal Mutualists.</title>
        <authorList>
            <consortium name="DOE Joint Genome Institute"/>
            <consortium name="Mycorrhizal Genomics Consortium"/>
            <person name="Kohler A."/>
            <person name="Kuo A."/>
            <person name="Nagy L.G."/>
            <person name="Floudas D."/>
            <person name="Copeland A."/>
            <person name="Barry K.W."/>
            <person name="Cichocki N."/>
            <person name="Veneault-Fourrey C."/>
            <person name="LaButti K."/>
            <person name="Lindquist E.A."/>
            <person name="Lipzen A."/>
            <person name="Lundell T."/>
            <person name="Morin E."/>
            <person name="Murat C."/>
            <person name="Riley R."/>
            <person name="Ohm R."/>
            <person name="Sun H."/>
            <person name="Tunlid A."/>
            <person name="Henrissat B."/>
            <person name="Grigoriev I.V."/>
            <person name="Hibbett D.S."/>
            <person name="Martin F."/>
        </authorList>
    </citation>
    <scope>NUCLEOTIDE SEQUENCE [LARGE SCALE GENOMIC DNA]</scope>
    <source>
        <strain evidence="18">Ve08.2h10</strain>
    </source>
</reference>
<keyword evidence="8 16" id="KW-0808">Transferase</keyword>
<evidence type="ECO:0000256" key="15">
    <source>
        <dbReference type="ARBA" id="ARBA00032873"/>
    </source>
</evidence>
<dbReference type="PANTHER" id="PTHR11525:SF0">
    <property type="entry name" value="FARNESYL PYROPHOSPHATE SYNTHASE"/>
    <property type="match status" value="1"/>
</dbReference>
<dbReference type="EMBL" id="KN825308">
    <property type="protein sequence ID" value="KIK92158.1"/>
    <property type="molecule type" value="Genomic_DNA"/>
</dbReference>
<dbReference type="STRING" id="930991.A0A0D0DLH2"/>
<dbReference type="PROSITE" id="PS00723">
    <property type="entry name" value="POLYPRENYL_SYNTHASE_1"/>
    <property type="match status" value="1"/>
</dbReference>
<reference evidence="17 18" key="1">
    <citation type="submission" date="2014-04" db="EMBL/GenBank/DDBJ databases">
        <authorList>
            <consortium name="DOE Joint Genome Institute"/>
            <person name="Kuo A."/>
            <person name="Kohler A."/>
            <person name="Jargeat P."/>
            <person name="Nagy L.G."/>
            <person name="Floudas D."/>
            <person name="Copeland A."/>
            <person name="Barry K.W."/>
            <person name="Cichocki N."/>
            <person name="Veneault-Fourrey C."/>
            <person name="LaButti K."/>
            <person name="Lindquist E.A."/>
            <person name="Lipzen A."/>
            <person name="Lundell T."/>
            <person name="Morin E."/>
            <person name="Murat C."/>
            <person name="Sun H."/>
            <person name="Tunlid A."/>
            <person name="Henrissat B."/>
            <person name="Grigoriev I.V."/>
            <person name="Hibbett D.S."/>
            <person name="Martin F."/>
            <person name="Nordberg H.P."/>
            <person name="Cantor M.N."/>
            <person name="Hua S.X."/>
        </authorList>
    </citation>
    <scope>NUCLEOTIDE SEQUENCE [LARGE SCALE GENOMIC DNA]</scope>
    <source>
        <strain evidence="17 18">Ve08.2h10</strain>
    </source>
</reference>
<evidence type="ECO:0000256" key="7">
    <source>
        <dbReference type="ARBA" id="ARBA00022516"/>
    </source>
</evidence>
<dbReference type="InParanoid" id="A0A0D0DLH2"/>
<dbReference type="InterPro" id="IPR033749">
    <property type="entry name" value="Polyprenyl_synt_CS"/>
</dbReference>
<comment type="pathway">
    <text evidence="3">Isoprenoid biosynthesis; farnesyl diphosphate biosynthesis; farnesyl diphosphate from geranyl diphosphate and isopentenyl diphosphate: step 1/1.</text>
</comment>
<sequence>MSTADIKQQRRKRFEEVFNRIRDELIEHMKGEKMPREAIEWYHRNLDFNVPGGKLNRGMSVVDSVEILRGRRLLDDEYFKAALLGWCIELLQAFFLVSDDIMDQSITRRGQPCWYRVEGVGEIAINDSFMLEGAIYHLLKKYFRSEPCYVHLLELFHDTTYQTEMGQLVDLITAPEGQVDLAKFSIEKHAFIVQYKTAYYSFYLSVALAMRVCGVPESYTLNGDTIEPYKVALSILLPLGEYFQIQDDFLDYAGTPEQIGKIGTDIVDNKCSWCVNIALSVATPAQRKILDENYGQKDAAKEAAVKALYEELGLREKYKAYEESAKGRIEKLIQQIPEPEAGVDGGVLRREVFTSFLNKIYKRTK</sequence>
<dbReference type="InterPro" id="IPR039702">
    <property type="entry name" value="FPS1-like"/>
</dbReference>
<protein>
    <recommendedName>
        <fullName evidence="15">(2E,6E)-farnesyl diphosphate synthase</fullName>
        <ecNumber evidence="6">2.5.1.1</ecNumber>
        <ecNumber evidence="5">2.5.1.10</ecNumber>
    </recommendedName>
    <alternativeName>
        <fullName evidence="14">Dimethylallyltranstransferase</fullName>
    </alternativeName>
    <alternativeName>
        <fullName evidence="13">Farnesyl diphosphate synthase</fullName>
    </alternativeName>
    <alternativeName>
        <fullName evidence="12">Geranyltranstransferase</fullName>
    </alternativeName>
</protein>
<evidence type="ECO:0000256" key="1">
    <source>
        <dbReference type="ARBA" id="ARBA00001946"/>
    </source>
</evidence>
<dbReference type="SFLD" id="SFLDS00005">
    <property type="entry name" value="Isoprenoid_Synthase_Type_I"/>
    <property type="match status" value="1"/>
</dbReference>
<dbReference type="EC" id="2.5.1.1" evidence="6"/>
<dbReference type="SUPFAM" id="SSF48576">
    <property type="entry name" value="Terpenoid synthases"/>
    <property type="match status" value="1"/>
</dbReference>
<keyword evidence="9" id="KW-0479">Metal-binding</keyword>
<evidence type="ECO:0000256" key="2">
    <source>
        <dbReference type="ARBA" id="ARBA00004932"/>
    </source>
</evidence>
<evidence type="ECO:0000313" key="17">
    <source>
        <dbReference type="EMBL" id="KIK92158.1"/>
    </source>
</evidence>
<dbReference type="Pfam" id="PF00348">
    <property type="entry name" value="polyprenyl_synt"/>
    <property type="match status" value="1"/>
</dbReference>
<name>A0A0D0DLH2_9AGAM</name>
<evidence type="ECO:0000256" key="16">
    <source>
        <dbReference type="RuleBase" id="RU004466"/>
    </source>
</evidence>
<comment type="similarity">
    <text evidence="4 16">Belongs to the FPP/GGPP synthase family.</text>
</comment>
<dbReference type="SFLD" id="SFLDG01017">
    <property type="entry name" value="Polyprenyl_Transferase_Like"/>
    <property type="match status" value="1"/>
</dbReference>